<keyword evidence="2" id="KW-1185">Reference proteome</keyword>
<protein>
    <submittedName>
        <fullName evidence="1">Uncharacterized protein</fullName>
    </submittedName>
</protein>
<evidence type="ECO:0000313" key="2">
    <source>
        <dbReference type="Proteomes" id="UP000518266"/>
    </source>
</evidence>
<accession>A0A7J5XCU7</accession>
<name>A0A7J5XCU7_DISMA</name>
<organism evidence="1 2">
    <name type="scientific">Dissostichus mawsoni</name>
    <name type="common">Antarctic cod</name>
    <dbReference type="NCBI Taxonomy" id="36200"/>
    <lineage>
        <taxon>Eukaryota</taxon>
        <taxon>Metazoa</taxon>
        <taxon>Chordata</taxon>
        <taxon>Craniata</taxon>
        <taxon>Vertebrata</taxon>
        <taxon>Euteleostomi</taxon>
        <taxon>Actinopterygii</taxon>
        <taxon>Neopterygii</taxon>
        <taxon>Teleostei</taxon>
        <taxon>Neoteleostei</taxon>
        <taxon>Acanthomorphata</taxon>
        <taxon>Eupercaria</taxon>
        <taxon>Perciformes</taxon>
        <taxon>Notothenioidei</taxon>
        <taxon>Nototheniidae</taxon>
        <taxon>Dissostichus</taxon>
    </lineage>
</organism>
<dbReference type="AlphaFoldDB" id="A0A7J5XCU7"/>
<evidence type="ECO:0000313" key="1">
    <source>
        <dbReference type="EMBL" id="KAF3834862.1"/>
    </source>
</evidence>
<gene>
    <name evidence="1" type="ORF">F7725_027420</name>
</gene>
<comment type="caution">
    <text evidence="1">The sequence shown here is derived from an EMBL/GenBank/DDBJ whole genome shotgun (WGS) entry which is preliminary data.</text>
</comment>
<dbReference type="EMBL" id="JAAKFY010000025">
    <property type="protein sequence ID" value="KAF3834862.1"/>
    <property type="molecule type" value="Genomic_DNA"/>
</dbReference>
<reference evidence="1 2" key="1">
    <citation type="submission" date="2020-03" db="EMBL/GenBank/DDBJ databases">
        <title>Dissostichus mawsoni Genome sequencing and assembly.</title>
        <authorList>
            <person name="Park H."/>
        </authorList>
    </citation>
    <scope>NUCLEOTIDE SEQUENCE [LARGE SCALE GENOMIC DNA]</scope>
    <source>
        <strain evidence="1">DM0001</strain>
        <tissue evidence="1">Muscle</tissue>
    </source>
</reference>
<dbReference type="Proteomes" id="UP000518266">
    <property type="component" value="Unassembled WGS sequence"/>
</dbReference>
<proteinExistence type="predicted"/>
<sequence>MVPDIQLSSAASPEITSFLQDSIIDTVTLTAKFAVANLTEVNGSRRLGDDDDDDLNWEESVWMVWSSCSLDSSQGGGVGGEVRSVRACRAFRALSAVVT</sequence>